<keyword evidence="3" id="KW-1185">Reference proteome</keyword>
<sequence>MTEAGNGRGTRARVRLRDVTPGPERSVSGVQNVVQSREM</sequence>
<accession>A0A834T388</accession>
<dbReference type="Proteomes" id="UP000634136">
    <property type="component" value="Unassembled WGS sequence"/>
</dbReference>
<organism evidence="2 3">
    <name type="scientific">Senna tora</name>
    <dbReference type="NCBI Taxonomy" id="362788"/>
    <lineage>
        <taxon>Eukaryota</taxon>
        <taxon>Viridiplantae</taxon>
        <taxon>Streptophyta</taxon>
        <taxon>Embryophyta</taxon>
        <taxon>Tracheophyta</taxon>
        <taxon>Spermatophyta</taxon>
        <taxon>Magnoliopsida</taxon>
        <taxon>eudicotyledons</taxon>
        <taxon>Gunneridae</taxon>
        <taxon>Pentapetalae</taxon>
        <taxon>rosids</taxon>
        <taxon>fabids</taxon>
        <taxon>Fabales</taxon>
        <taxon>Fabaceae</taxon>
        <taxon>Caesalpinioideae</taxon>
        <taxon>Cassia clade</taxon>
        <taxon>Senna</taxon>
    </lineage>
</organism>
<protein>
    <submittedName>
        <fullName evidence="2">Protein AUXIN SIGNALING F-BOX 2</fullName>
    </submittedName>
</protein>
<reference evidence="2" key="1">
    <citation type="submission" date="2020-09" db="EMBL/GenBank/DDBJ databases">
        <title>Genome-Enabled Discovery of Anthraquinone Biosynthesis in Senna tora.</title>
        <authorList>
            <person name="Kang S.-H."/>
            <person name="Pandey R.P."/>
            <person name="Lee C.-M."/>
            <person name="Sim J.-S."/>
            <person name="Jeong J.-T."/>
            <person name="Choi B.-S."/>
            <person name="Jung M."/>
            <person name="Ginzburg D."/>
            <person name="Zhao K."/>
            <person name="Won S.Y."/>
            <person name="Oh T.-J."/>
            <person name="Yu Y."/>
            <person name="Kim N.-H."/>
            <person name="Lee O.R."/>
            <person name="Lee T.-H."/>
            <person name="Bashyal P."/>
            <person name="Kim T.-S."/>
            <person name="Lee W.-H."/>
            <person name="Kawkins C."/>
            <person name="Kim C.-K."/>
            <person name="Kim J.S."/>
            <person name="Ahn B.O."/>
            <person name="Rhee S.Y."/>
            <person name="Sohng J.K."/>
        </authorList>
    </citation>
    <scope>NUCLEOTIDE SEQUENCE</scope>
    <source>
        <tissue evidence="2">Leaf</tissue>
    </source>
</reference>
<feature type="compositionally biased region" description="Polar residues" evidence="1">
    <location>
        <begin position="28"/>
        <end position="39"/>
    </location>
</feature>
<feature type="region of interest" description="Disordered" evidence="1">
    <location>
        <begin position="1"/>
        <end position="39"/>
    </location>
</feature>
<comment type="caution">
    <text evidence="2">The sequence shown here is derived from an EMBL/GenBank/DDBJ whole genome shotgun (WGS) entry which is preliminary data.</text>
</comment>
<proteinExistence type="predicted"/>
<evidence type="ECO:0000313" key="2">
    <source>
        <dbReference type="EMBL" id="KAF7814466.1"/>
    </source>
</evidence>
<name>A0A834T388_9FABA</name>
<evidence type="ECO:0000256" key="1">
    <source>
        <dbReference type="SAM" id="MobiDB-lite"/>
    </source>
</evidence>
<dbReference type="AlphaFoldDB" id="A0A834T388"/>
<dbReference type="EMBL" id="JAAIUW010000009">
    <property type="protein sequence ID" value="KAF7814466.1"/>
    <property type="molecule type" value="Genomic_DNA"/>
</dbReference>
<evidence type="ECO:0000313" key="3">
    <source>
        <dbReference type="Proteomes" id="UP000634136"/>
    </source>
</evidence>
<gene>
    <name evidence="2" type="ORF">G2W53_028435</name>
</gene>